<reference evidence="11 12" key="1">
    <citation type="journal article" date="2019" name="Front. Microbiol.">
        <title>Thermoanaerosceptrum fracticalcis gen. nov. sp. nov., a Novel Fumarate-Fermenting Microorganism From a Deep Fractured Carbonate Aquifer of the US Great Basin.</title>
        <authorList>
            <person name="Hamilton-Brehm S.D."/>
            <person name="Stewart L.E."/>
            <person name="Zavarin M."/>
            <person name="Caldwell M."/>
            <person name="Lawson P.A."/>
            <person name="Onstott T.C."/>
            <person name="Grzymski J."/>
            <person name="Neveux I."/>
            <person name="Lollar B.S."/>
            <person name="Russell C.E."/>
            <person name="Moser D.P."/>
        </authorList>
    </citation>
    <scope>NUCLEOTIDE SEQUENCE [LARGE SCALE GENOMIC DNA]</scope>
    <source>
        <strain evidence="11 12">DRI-13</strain>
    </source>
</reference>
<evidence type="ECO:0000313" key="12">
    <source>
        <dbReference type="Proteomes" id="UP000515847"/>
    </source>
</evidence>
<evidence type="ECO:0000256" key="10">
    <source>
        <dbReference type="RuleBase" id="RU004414"/>
    </source>
</evidence>
<organism evidence="11 12">
    <name type="scientific">Thermanaerosceptrum fracticalcis</name>
    <dbReference type="NCBI Taxonomy" id="1712410"/>
    <lineage>
        <taxon>Bacteria</taxon>
        <taxon>Bacillati</taxon>
        <taxon>Bacillota</taxon>
        <taxon>Clostridia</taxon>
        <taxon>Eubacteriales</taxon>
        <taxon>Peptococcaceae</taxon>
        <taxon>Thermanaerosceptrum</taxon>
    </lineage>
</organism>
<sequence length="144" mass="16163">MLVPKRVKFRRPHRGVMKGKATRGNTVSYGEYGLQALEHAWITNRQIEAARIAMTRYIKRGGKVWIKIFPDKPITAKPAETRMGSGKGSPEYWVAVVKPGRVMFELAGVDEAIAREALRLASHKLPIKTKFVKREEMGGEASES</sequence>
<evidence type="ECO:0000256" key="8">
    <source>
        <dbReference type="HAMAP-Rule" id="MF_01342"/>
    </source>
</evidence>
<evidence type="ECO:0000256" key="6">
    <source>
        <dbReference type="ARBA" id="ARBA00023274"/>
    </source>
</evidence>
<dbReference type="KEGG" id="tfr:BR63_14865"/>
<dbReference type="PROSITE" id="PS00701">
    <property type="entry name" value="RIBOSOMAL_L16_2"/>
    <property type="match status" value="1"/>
</dbReference>
<evidence type="ECO:0000256" key="4">
    <source>
        <dbReference type="ARBA" id="ARBA00022884"/>
    </source>
</evidence>
<dbReference type="SUPFAM" id="SSF54686">
    <property type="entry name" value="Ribosomal protein L16p/L10e"/>
    <property type="match status" value="1"/>
</dbReference>
<keyword evidence="2 8" id="KW-0820">tRNA-binding</keyword>
<comment type="subunit">
    <text evidence="8 10">Part of the 50S ribosomal subunit.</text>
</comment>
<keyword evidence="3 8" id="KW-0699">rRNA-binding</keyword>
<evidence type="ECO:0000256" key="7">
    <source>
        <dbReference type="ARBA" id="ARBA00035198"/>
    </source>
</evidence>
<proteinExistence type="inferred from homology"/>
<dbReference type="InterPro" id="IPR047873">
    <property type="entry name" value="Ribosomal_uL16"/>
</dbReference>
<keyword evidence="5 8" id="KW-0689">Ribosomal protein</keyword>
<protein>
    <recommendedName>
        <fullName evidence="7 8">Large ribosomal subunit protein uL16</fullName>
    </recommendedName>
</protein>
<comment type="function">
    <text evidence="8 10">Binds 23S rRNA and is also seen to make contacts with the A and possibly P site tRNAs.</text>
</comment>
<dbReference type="Pfam" id="PF00252">
    <property type="entry name" value="Ribosomal_L16"/>
    <property type="match status" value="1"/>
</dbReference>
<dbReference type="PRINTS" id="PR00060">
    <property type="entry name" value="RIBOSOMALL16"/>
</dbReference>
<keyword evidence="12" id="KW-1185">Reference proteome</keyword>
<dbReference type="RefSeq" id="WP_034424891.1">
    <property type="nucleotide sequence ID" value="NZ_CP045798.1"/>
</dbReference>
<dbReference type="InterPro" id="IPR000114">
    <property type="entry name" value="Ribosomal_uL16_bact-type"/>
</dbReference>
<evidence type="ECO:0000313" key="11">
    <source>
        <dbReference type="EMBL" id="QNB47450.1"/>
    </source>
</evidence>
<evidence type="ECO:0000256" key="2">
    <source>
        <dbReference type="ARBA" id="ARBA00022555"/>
    </source>
</evidence>
<dbReference type="PANTHER" id="PTHR12220">
    <property type="entry name" value="50S/60S RIBOSOMAL PROTEIN L16"/>
    <property type="match status" value="1"/>
</dbReference>
<dbReference type="Proteomes" id="UP000515847">
    <property type="component" value="Chromosome"/>
</dbReference>
<dbReference type="InterPro" id="IPR016180">
    <property type="entry name" value="Ribosomal_uL16_dom"/>
</dbReference>
<accession>A0A7G6E5U6</accession>
<dbReference type="NCBIfam" id="TIGR01164">
    <property type="entry name" value="rplP_bact"/>
    <property type="match status" value="1"/>
</dbReference>
<comment type="similarity">
    <text evidence="1 8 9">Belongs to the universal ribosomal protein uL16 family.</text>
</comment>
<dbReference type="AlphaFoldDB" id="A0A7G6E5U6"/>
<dbReference type="Gene3D" id="3.90.1170.10">
    <property type="entry name" value="Ribosomal protein L10e/L16"/>
    <property type="match status" value="1"/>
</dbReference>
<dbReference type="GO" id="GO:0022625">
    <property type="term" value="C:cytosolic large ribosomal subunit"/>
    <property type="evidence" value="ECO:0007669"/>
    <property type="project" value="TreeGrafter"/>
</dbReference>
<dbReference type="FunFam" id="3.90.1170.10:FF:000001">
    <property type="entry name" value="50S ribosomal protein L16"/>
    <property type="match status" value="1"/>
</dbReference>
<dbReference type="GO" id="GO:0003735">
    <property type="term" value="F:structural constituent of ribosome"/>
    <property type="evidence" value="ECO:0007669"/>
    <property type="project" value="InterPro"/>
</dbReference>
<dbReference type="GO" id="GO:0019843">
    <property type="term" value="F:rRNA binding"/>
    <property type="evidence" value="ECO:0007669"/>
    <property type="project" value="UniProtKB-UniRule"/>
</dbReference>
<dbReference type="GO" id="GO:0006412">
    <property type="term" value="P:translation"/>
    <property type="evidence" value="ECO:0007669"/>
    <property type="project" value="UniProtKB-UniRule"/>
</dbReference>
<dbReference type="OrthoDB" id="9802589at2"/>
<dbReference type="InterPro" id="IPR036920">
    <property type="entry name" value="Ribosomal_uL16_sf"/>
</dbReference>
<dbReference type="GO" id="GO:0000049">
    <property type="term" value="F:tRNA binding"/>
    <property type="evidence" value="ECO:0007669"/>
    <property type="project" value="UniProtKB-KW"/>
</dbReference>
<evidence type="ECO:0000256" key="1">
    <source>
        <dbReference type="ARBA" id="ARBA00008931"/>
    </source>
</evidence>
<name>A0A7G6E5U6_THEFR</name>
<evidence type="ECO:0000256" key="9">
    <source>
        <dbReference type="RuleBase" id="RU004413"/>
    </source>
</evidence>
<gene>
    <name evidence="8 11" type="primary">rplP</name>
    <name evidence="11" type="ORF">BR63_14865</name>
</gene>
<dbReference type="EMBL" id="CP045798">
    <property type="protein sequence ID" value="QNB47450.1"/>
    <property type="molecule type" value="Genomic_DNA"/>
</dbReference>
<evidence type="ECO:0000256" key="3">
    <source>
        <dbReference type="ARBA" id="ARBA00022730"/>
    </source>
</evidence>
<dbReference type="InterPro" id="IPR020798">
    <property type="entry name" value="Ribosomal_uL16_CS"/>
</dbReference>
<dbReference type="HAMAP" id="MF_01342">
    <property type="entry name" value="Ribosomal_uL16"/>
    <property type="match status" value="1"/>
</dbReference>
<keyword evidence="4 8" id="KW-0694">RNA-binding</keyword>
<evidence type="ECO:0000256" key="5">
    <source>
        <dbReference type="ARBA" id="ARBA00022980"/>
    </source>
</evidence>
<dbReference type="PANTHER" id="PTHR12220:SF13">
    <property type="entry name" value="LARGE RIBOSOMAL SUBUNIT PROTEIN UL16M"/>
    <property type="match status" value="1"/>
</dbReference>
<keyword evidence="6 8" id="KW-0687">Ribonucleoprotein</keyword>
<dbReference type="PROSITE" id="PS00586">
    <property type="entry name" value="RIBOSOMAL_L16_1"/>
    <property type="match status" value="1"/>
</dbReference>
<dbReference type="CDD" id="cd01433">
    <property type="entry name" value="Ribosomal_L16_L10e"/>
    <property type="match status" value="1"/>
</dbReference>